<evidence type="ECO:0000313" key="2">
    <source>
        <dbReference type="Proteomes" id="UP000095287"/>
    </source>
</evidence>
<sequence length="546" mass="62346">MAFNDRQLDPQTIPQDQRTRCLLFKISKKLLKGAKEVFKLNIRSRRRQWTAGSVGLVAKVPAQVLGLITTACHLRLVVERCWARVSVLAFVLATCAETARMEGLLVWRELTCIGRGRRRSVAREESSSCRSWSRFYWRRRASSWGIGATSETSPSGERRRGTAGLRRFGPALDEEAQLKPLSSPSRWGAFWQHRGKRSAFDEEAEMEKPLSSPSRWATFRHHRGKRGALDEEADTEKPLNSPSKWGTFWHHRGKRASLDQEAEMEKPLSSPSKWGAFWHHRGKRSAQEETEMNPSRWGTYWRHRGKRSALDEEAQMEPLSSPSRWATFRHHRGKRDALDQEATMETPLSSPSRWGAFWHHRGKRAAHGQEAAMEKPLSSPSKWGAFWQHRGKRDAQEEVEVTPLNNPSKWGAFWHHRGKRGALGEEAQMKPLSSPSRWATFSKHRGKRAAPSKEVISMFFSTKSTEELKKELPGDVIIDDLGVTFAATKKGYCGANKPLYYAKVEVNGYAETFYTTDLKELEEVTTENPKFNGEGLEKGVAFYIWG</sequence>
<evidence type="ECO:0000313" key="3">
    <source>
        <dbReference type="WBParaSite" id="L893_g14758.t1"/>
    </source>
</evidence>
<dbReference type="AlphaFoldDB" id="A0A1I7YBQ1"/>
<protein>
    <submittedName>
        <fullName evidence="3">SH3 domain-containing protein</fullName>
    </submittedName>
</protein>
<organism evidence="2 3">
    <name type="scientific">Steinernema glaseri</name>
    <dbReference type="NCBI Taxonomy" id="37863"/>
    <lineage>
        <taxon>Eukaryota</taxon>
        <taxon>Metazoa</taxon>
        <taxon>Ecdysozoa</taxon>
        <taxon>Nematoda</taxon>
        <taxon>Chromadorea</taxon>
        <taxon>Rhabditida</taxon>
        <taxon>Tylenchina</taxon>
        <taxon>Panagrolaimomorpha</taxon>
        <taxon>Strongyloidoidea</taxon>
        <taxon>Steinernematidae</taxon>
        <taxon>Steinernema</taxon>
    </lineage>
</organism>
<name>A0A1I7YBQ1_9BILA</name>
<feature type="region of interest" description="Disordered" evidence="1">
    <location>
        <begin position="226"/>
        <end position="247"/>
    </location>
</feature>
<dbReference type="Proteomes" id="UP000095287">
    <property type="component" value="Unplaced"/>
</dbReference>
<reference evidence="3" key="1">
    <citation type="submission" date="2016-11" db="UniProtKB">
        <authorList>
            <consortium name="WormBaseParasite"/>
        </authorList>
    </citation>
    <scope>IDENTIFICATION</scope>
</reference>
<accession>A0A1I7YBQ1</accession>
<proteinExistence type="predicted"/>
<evidence type="ECO:0000256" key="1">
    <source>
        <dbReference type="SAM" id="MobiDB-lite"/>
    </source>
</evidence>
<dbReference type="WBParaSite" id="L893_g14758.t1">
    <property type="protein sequence ID" value="L893_g14758.t1"/>
    <property type="gene ID" value="L893_g14758"/>
</dbReference>
<keyword evidence="2" id="KW-1185">Reference proteome</keyword>